<dbReference type="InterPro" id="IPR009078">
    <property type="entry name" value="Ferritin-like_SF"/>
</dbReference>
<dbReference type="PANTHER" id="PTHR42932:SF1">
    <property type="entry name" value="GENERAL STRESS PROTEIN 20U"/>
    <property type="match status" value="1"/>
</dbReference>
<evidence type="ECO:0000256" key="2">
    <source>
        <dbReference type="RuleBase" id="RU003875"/>
    </source>
</evidence>
<comment type="caution">
    <text evidence="4">The sequence shown here is derived from an EMBL/GenBank/DDBJ whole genome shotgun (WGS) entry which is preliminary data.</text>
</comment>
<dbReference type="PROSITE" id="PS00819">
    <property type="entry name" value="DPS_2"/>
    <property type="match status" value="1"/>
</dbReference>
<feature type="domain" description="Ferritin/DPS" evidence="3">
    <location>
        <begin position="2"/>
        <end position="135"/>
    </location>
</feature>
<dbReference type="PRINTS" id="PR01346">
    <property type="entry name" value="HELNAPAPROT"/>
</dbReference>
<dbReference type="Proteomes" id="UP001235343">
    <property type="component" value="Unassembled WGS sequence"/>
</dbReference>
<dbReference type="SUPFAM" id="SSF47240">
    <property type="entry name" value="Ferritin-like"/>
    <property type="match status" value="1"/>
</dbReference>
<keyword evidence="5" id="KW-1185">Reference proteome</keyword>
<name>A0ABT7L808_9BACI</name>
<proteinExistence type="inferred from homology"/>
<dbReference type="InterPro" id="IPR002177">
    <property type="entry name" value="DPS_DNA-bd"/>
</dbReference>
<dbReference type="InterPro" id="IPR008331">
    <property type="entry name" value="Ferritin_DPS_dom"/>
</dbReference>
<evidence type="ECO:0000313" key="4">
    <source>
        <dbReference type="EMBL" id="MDL4841997.1"/>
    </source>
</evidence>
<dbReference type="EMBL" id="JASTZU010000051">
    <property type="protein sequence ID" value="MDL4841997.1"/>
    <property type="molecule type" value="Genomic_DNA"/>
</dbReference>
<dbReference type="Pfam" id="PF00210">
    <property type="entry name" value="Ferritin"/>
    <property type="match status" value="1"/>
</dbReference>
<dbReference type="InterPro" id="IPR012347">
    <property type="entry name" value="Ferritin-like"/>
</dbReference>
<evidence type="ECO:0000313" key="5">
    <source>
        <dbReference type="Proteomes" id="UP001235343"/>
    </source>
</evidence>
<comment type="similarity">
    <text evidence="1 2">Belongs to the Dps family.</text>
</comment>
<dbReference type="PROSITE" id="PS00818">
    <property type="entry name" value="DPS_1"/>
    <property type="match status" value="1"/>
</dbReference>
<dbReference type="RefSeq" id="WP_285933329.1">
    <property type="nucleotide sequence ID" value="NZ_JASTZU010000051.1"/>
</dbReference>
<dbReference type="Gene3D" id="1.20.1260.10">
    <property type="match status" value="1"/>
</dbReference>
<gene>
    <name evidence="4" type="ORF">QQS35_16285</name>
</gene>
<sequence length="135" mass="15453">MQLSNWNVLYTKLHNFHWYVTGPDFFTLHEKYEELYTEAAGYIDEIAERILTIGGKPLATLTDYLKHTSLKEATGKEDAREMVAQLVSDFELITSESKDVIVVAEENSDEVTADMFTGIRVSLEKHGWMLSAYLQ</sequence>
<accession>A0ABT7L808</accession>
<dbReference type="CDD" id="cd01043">
    <property type="entry name" value="DPS"/>
    <property type="match status" value="1"/>
</dbReference>
<reference evidence="4 5" key="1">
    <citation type="submission" date="2023-06" db="EMBL/GenBank/DDBJ databases">
        <title>Aquibacillus rhizosphaerae LR5S19.</title>
        <authorList>
            <person name="Sun J.-Q."/>
        </authorList>
    </citation>
    <scope>NUCLEOTIDE SEQUENCE [LARGE SCALE GENOMIC DNA]</scope>
    <source>
        <strain evidence="4 5">LR5S19</strain>
    </source>
</reference>
<dbReference type="PANTHER" id="PTHR42932">
    <property type="entry name" value="GENERAL STRESS PROTEIN 20U"/>
    <property type="match status" value="1"/>
</dbReference>
<evidence type="ECO:0000259" key="3">
    <source>
        <dbReference type="Pfam" id="PF00210"/>
    </source>
</evidence>
<dbReference type="InterPro" id="IPR023188">
    <property type="entry name" value="DPS_DNA-bd_CS"/>
</dbReference>
<dbReference type="PIRSF" id="PIRSF005900">
    <property type="entry name" value="Dps"/>
    <property type="match status" value="1"/>
</dbReference>
<organism evidence="4 5">
    <name type="scientific">Aquibacillus rhizosphaerae</name>
    <dbReference type="NCBI Taxonomy" id="3051431"/>
    <lineage>
        <taxon>Bacteria</taxon>
        <taxon>Bacillati</taxon>
        <taxon>Bacillota</taxon>
        <taxon>Bacilli</taxon>
        <taxon>Bacillales</taxon>
        <taxon>Bacillaceae</taxon>
        <taxon>Aquibacillus</taxon>
    </lineage>
</organism>
<evidence type="ECO:0000256" key="1">
    <source>
        <dbReference type="ARBA" id="ARBA00009497"/>
    </source>
</evidence>
<protein>
    <submittedName>
        <fullName evidence="4">Dps family protein</fullName>
    </submittedName>
</protein>